<keyword evidence="2" id="KW-1185">Reference proteome</keyword>
<organism evidence="1 2">
    <name type="scientific">Caproiciproducens galactitolivorans</name>
    <dbReference type="NCBI Taxonomy" id="642589"/>
    <lineage>
        <taxon>Bacteria</taxon>
        <taxon>Bacillati</taxon>
        <taxon>Bacillota</taxon>
        <taxon>Clostridia</taxon>
        <taxon>Eubacteriales</taxon>
        <taxon>Acutalibacteraceae</taxon>
        <taxon>Caproiciproducens</taxon>
    </lineage>
</organism>
<gene>
    <name evidence="1" type="ORF">OUY18_12600</name>
</gene>
<evidence type="ECO:0000313" key="1">
    <source>
        <dbReference type="EMBL" id="MCY1715087.1"/>
    </source>
</evidence>
<dbReference type="RefSeq" id="WP_268059124.1">
    <property type="nucleotide sequence ID" value="NZ_JAPOHA010000015.1"/>
</dbReference>
<dbReference type="EMBL" id="JAPOHA010000015">
    <property type="protein sequence ID" value="MCY1715087.1"/>
    <property type="molecule type" value="Genomic_DNA"/>
</dbReference>
<comment type="caution">
    <text evidence="1">The sequence shown here is derived from an EMBL/GenBank/DDBJ whole genome shotgun (WGS) entry which is preliminary data.</text>
</comment>
<evidence type="ECO:0000313" key="2">
    <source>
        <dbReference type="Proteomes" id="UP001082703"/>
    </source>
</evidence>
<accession>A0ABT4BW21</accession>
<dbReference type="Proteomes" id="UP001082703">
    <property type="component" value="Unassembled WGS sequence"/>
</dbReference>
<sequence length="113" mass="11118">MKISLNGFGEAMATFEADSGVTAGMPVKMTGNGAVGACAAKDGFCGVAVSVRDGFAAVQLRGYAVLPYAGTTPAVGYQTLNAAGGGKVQVDGAGRSVLVTDVDTAAQICGIIL</sequence>
<name>A0ABT4BW21_9FIRM</name>
<protein>
    <submittedName>
        <fullName evidence="1">Uncharacterized protein</fullName>
    </submittedName>
</protein>
<proteinExistence type="predicted"/>
<reference evidence="1 2" key="1">
    <citation type="submission" date="2022-11" db="EMBL/GenBank/DDBJ databases">
        <authorList>
            <person name="Caiyu Z."/>
        </authorList>
    </citation>
    <scope>NUCLEOTIDE SEQUENCE [LARGE SCALE GENOMIC DNA]</scope>
    <source>
        <strain evidence="1 2">YR-4</strain>
    </source>
</reference>